<dbReference type="Proteomes" id="UP000198878">
    <property type="component" value="Unassembled WGS sequence"/>
</dbReference>
<reference evidence="2" key="1">
    <citation type="submission" date="2016-10" db="EMBL/GenBank/DDBJ databases">
        <authorList>
            <person name="Varghese N."/>
            <person name="Submissions S."/>
        </authorList>
    </citation>
    <scope>NUCLEOTIDE SEQUENCE [LARGE SCALE GENOMIC DNA]</scope>
    <source>
        <strain evidence="2">DSM 44654</strain>
    </source>
</reference>
<name>A0A1H5REX4_9PSEU</name>
<sequence length="159" mass="17750">METTEYEDHEFIRHCDSIIATLPIRYPFDVHAFIDAFGEQRGIAVVLGRMPTGRGGTSGLLVRARTQCWLGIAAAAVPAHVAHITYHEVGHLVLGHPGDYVCGRRSCPDDRWEIEAEQFAYRLRAHIRAGMARHRDRLPPGRTALRAAFGSRRHLCADG</sequence>
<dbReference type="EMBL" id="FNUJ01000011">
    <property type="protein sequence ID" value="SEF36875.1"/>
    <property type="molecule type" value="Genomic_DNA"/>
</dbReference>
<evidence type="ECO:0008006" key="3">
    <source>
        <dbReference type="Google" id="ProtNLM"/>
    </source>
</evidence>
<accession>A0A1H5REX4</accession>
<protein>
    <recommendedName>
        <fullName evidence="3">IrrE N-terminal-like domain-containing protein</fullName>
    </recommendedName>
</protein>
<evidence type="ECO:0000313" key="2">
    <source>
        <dbReference type="Proteomes" id="UP000198878"/>
    </source>
</evidence>
<gene>
    <name evidence="1" type="ORF">SAMN05421837_111296</name>
</gene>
<dbReference type="AlphaFoldDB" id="A0A1H5REX4"/>
<organism evidence="1 2">
    <name type="scientific">Amycolatopsis pretoriensis</name>
    <dbReference type="NCBI Taxonomy" id="218821"/>
    <lineage>
        <taxon>Bacteria</taxon>
        <taxon>Bacillati</taxon>
        <taxon>Actinomycetota</taxon>
        <taxon>Actinomycetes</taxon>
        <taxon>Pseudonocardiales</taxon>
        <taxon>Pseudonocardiaceae</taxon>
        <taxon>Amycolatopsis</taxon>
    </lineage>
</organism>
<evidence type="ECO:0000313" key="1">
    <source>
        <dbReference type="EMBL" id="SEF36875.1"/>
    </source>
</evidence>
<dbReference type="STRING" id="218821.SAMN05421837_111296"/>
<proteinExistence type="predicted"/>
<keyword evidence="2" id="KW-1185">Reference proteome</keyword>